<feature type="region of interest" description="Disordered" evidence="1">
    <location>
        <begin position="1"/>
        <end position="26"/>
    </location>
</feature>
<feature type="compositionally biased region" description="Polar residues" evidence="1">
    <location>
        <begin position="11"/>
        <end position="24"/>
    </location>
</feature>
<organism evidence="2 3">
    <name type="scientific">Thermus aquaticus (strain ATCC BAA-2747 / Y51MC23)</name>
    <dbReference type="NCBI Taxonomy" id="498848"/>
    <lineage>
        <taxon>Bacteria</taxon>
        <taxon>Thermotogati</taxon>
        <taxon>Deinococcota</taxon>
        <taxon>Deinococci</taxon>
        <taxon>Thermales</taxon>
        <taxon>Thermaceae</taxon>
        <taxon>Thermus</taxon>
    </lineage>
</organism>
<evidence type="ECO:0000256" key="1">
    <source>
        <dbReference type="SAM" id="MobiDB-lite"/>
    </source>
</evidence>
<gene>
    <name evidence="2" type="ORF">TO73_2416</name>
</gene>
<dbReference type="EMBL" id="CP010822">
    <property type="protein sequence ID" value="ALJ92028.1"/>
    <property type="molecule type" value="Genomic_DNA"/>
</dbReference>
<sequence>MGASVARPGTSWLSATHTPASPSQEAPILRTRISVGYRTGADRMGIWGTLRRGVGGTPGGMFCTPWRR</sequence>
<name>A0ABN4IM50_THEA5</name>
<evidence type="ECO:0000313" key="3">
    <source>
        <dbReference type="Proteomes" id="UP000058660"/>
    </source>
</evidence>
<evidence type="ECO:0000313" key="2">
    <source>
        <dbReference type="EMBL" id="ALJ92028.1"/>
    </source>
</evidence>
<protein>
    <submittedName>
        <fullName evidence="2">Uncharacterized protein</fullName>
    </submittedName>
</protein>
<keyword evidence="3" id="KW-1185">Reference proteome</keyword>
<proteinExistence type="predicted"/>
<dbReference type="Proteomes" id="UP000058660">
    <property type="component" value="Chromosome"/>
</dbReference>
<reference evidence="3" key="1">
    <citation type="journal article" date="2015" name="PLoS ONE">
        <title>Complete Genome Sequence of Thermus aquaticus Y51MC23.</title>
        <authorList>
            <person name="Brumm P.J."/>
            <person name="Monsma S."/>
            <person name="Keough B."/>
            <person name="Jasinovica S."/>
            <person name="Ferguson E."/>
            <person name="Schoenfeld T."/>
            <person name="Lodes M."/>
            <person name="Mead D.A."/>
        </authorList>
    </citation>
    <scope>NUCLEOTIDE SEQUENCE [LARGE SCALE GENOMIC DNA]</scope>
    <source>
        <strain evidence="3">BAA-2747 / Y51MC23</strain>
    </source>
</reference>
<accession>A0ABN4IM50</accession>